<comment type="caution">
    <text evidence="2">The sequence shown here is derived from an EMBL/GenBank/DDBJ whole genome shotgun (WGS) entry which is preliminary data.</text>
</comment>
<keyword evidence="1" id="KW-1133">Transmembrane helix</keyword>
<organism evidence="2 3">
    <name type="scientific">Flavobacterium zhoui</name>
    <dbReference type="NCBI Taxonomy" id="3230414"/>
    <lineage>
        <taxon>Bacteria</taxon>
        <taxon>Pseudomonadati</taxon>
        <taxon>Bacteroidota</taxon>
        <taxon>Flavobacteriia</taxon>
        <taxon>Flavobacteriales</taxon>
        <taxon>Flavobacteriaceae</taxon>
        <taxon>Flavobacterium</taxon>
    </lineage>
</organism>
<proteinExistence type="predicted"/>
<feature type="transmembrane region" description="Helical" evidence="1">
    <location>
        <begin position="62"/>
        <end position="88"/>
    </location>
</feature>
<keyword evidence="1" id="KW-0472">Membrane</keyword>
<evidence type="ECO:0000256" key="1">
    <source>
        <dbReference type="SAM" id="Phobius"/>
    </source>
</evidence>
<reference evidence="2 3" key="1">
    <citation type="submission" date="2024-06" db="EMBL/GenBank/DDBJ databases">
        <title>Flavobacterium spp. isolated from glacier.</title>
        <authorList>
            <person name="Han D."/>
        </authorList>
    </citation>
    <scope>NUCLEOTIDE SEQUENCE [LARGE SCALE GENOMIC DNA]</scope>
    <source>
        <strain evidence="2 3">ZS1P70</strain>
    </source>
</reference>
<keyword evidence="3" id="KW-1185">Reference proteome</keyword>
<evidence type="ECO:0000313" key="3">
    <source>
        <dbReference type="Proteomes" id="UP001600107"/>
    </source>
</evidence>
<name>A0ABW6I6P1_9FLAO</name>
<sequence>MQKKQKIKPQYFYPKNHRTNFPIATPAAHAPHSTRGSLPAAKAKILTVIFWYGNYKGEWSELVAIAIFYLKIIFSFALITHGLIIYGVRESSISKETKDIHG</sequence>
<protein>
    <submittedName>
        <fullName evidence="2">Uncharacterized protein</fullName>
    </submittedName>
</protein>
<keyword evidence="1" id="KW-0812">Transmembrane</keyword>
<evidence type="ECO:0000313" key="2">
    <source>
        <dbReference type="EMBL" id="MFE3871936.1"/>
    </source>
</evidence>
<accession>A0ABW6I6P1</accession>
<dbReference type="EMBL" id="JBHZPY010000010">
    <property type="protein sequence ID" value="MFE3871936.1"/>
    <property type="molecule type" value="Genomic_DNA"/>
</dbReference>
<gene>
    <name evidence="2" type="ORF">ACFX5F_11965</name>
</gene>
<dbReference type="RefSeq" id="WP_379852266.1">
    <property type="nucleotide sequence ID" value="NZ_JBHZPY010000010.1"/>
</dbReference>
<dbReference type="Proteomes" id="UP001600107">
    <property type="component" value="Unassembled WGS sequence"/>
</dbReference>